<gene>
    <name evidence="2" type="ORF">GCM10009827_107280</name>
</gene>
<evidence type="ECO:0000313" key="2">
    <source>
        <dbReference type="EMBL" id="GAA1568121.1"/>
    </source>
</evidence>
<accession>A0ABP4NWP5</accession>
<feature type="compositionally biased region" description="Basic and acidic residues" evidence="1">
    <location>
        <begin position="86"/>
        <end position="119"/>
    </location>
</feature>
<comment type="caution">
    <text evidence="2">The sequence shown here is derived from an EMBL/GenBank/DDBJ whole genome shotgun (WGS) entry which is preliminary data.</text>
</comment>
<dbReference type="Proteomes" id="UP001501470">
    <property type="component" value="Unassembled WGS sequence"/>
</dbReference>
<evidence type="ECO:0000256" key="1">
    <source>
        <dbReference type="SAM" id="MobiDB-lite"/>
    </source>
</evidence>
<organism evidence="2 3">
    <name type="scientific">Dactylosporangium maewongense</name>
    <dbReference type="NCBI Taxonomy" id="634393"/>
    <lineage>
        <taxon>Bacteria</taxon>
        <taxon>Bacillati</taxon>
        <taxon>Actinomycetota</taxon>
        <taxon>Actinomycetes</taxon>
        <taxon>Micromonosporales</taxon>
        <taxon>Micromonosporaceae</taxon>
        <taxon>Dactylosporangium</taxon>
    </lineage>
</organism>
<dbReference type="RefSeq" id="WP_344513598.1">
    <property type="nucleotide sequence ID" value="NZ_BAAAQD010000039.1"/>
</dbReference>
<keyword evidence="3" id="KW-1185">Reference proteome</keyword>
<feature type="region of interest" description="Disordered" evidence="1">
    <location>
        <begin position="1"/>
        <end position="144"/>
    </location>
</feature>
<dbReference type="EMBL" id="BAAAQD010000039">
    <property type="protein sequence ID" value="GAA1568121.1"/>
    <property type="molecule type" value="Genomic_DNA"/>
</dbReference>
<sequence length="144" mass="15559">MRQVEAPLLADGLPGGRPQRRDRAGAADSRGRGDHPAVGVDDLHEGAVPGRRPDRGGEARPAGLADRGRHLDGPLIGGLVDVVEQDQPRRDDERDTAEDRRDGDDDRGGERGAHPHAEPPPHPVPELRPARHTWQGSPVLLNPR</sequence>
<feature type="compositionally biased region" description="Basic and acidic residues" evidence="1">
    <location>
        <begin position="19"/>
        <end position="58"/>
    </location>
</feature>
<proteinExistence type="predicted"/>
<evidence type="ECO:0000313" key="3">
    <source>
        <dbReference type="Proteomes" id="UP001501470"/>
    </source>
</evidence>
<name>A0ABP4NWP5_9ACTN</name>
<reference evidence="3" key="1">
    <citation type="journal article" date="2019" name="Int. J. Syst. Evol. Microbiol.">
        <title>The Global Catalogue of Microorganisms (GCM) 10K type strain sequencing project: providing services to taxonomists for standard genome sequencing and annotation.</title>
        <authorList>
            <consortium name="The Broad Institute Genomics Platform"/>
            <consortium name="The Broad Institute Genome Sequencing Center for Infectious Disease"/>
            <person name="Wu L."/>
            <person name="Ma J."/>
        </authorList>
    </citation>
    <scope>NUCLEOTIDE SEQUENCE [LARGE SCALE GENOMIC DNA]</scope>
    <source>
        <strain evidence="3">JCM 15933</strain>
    </source>
</reference>
<protein>
    <submittedName>
        <fullName evidence="2">Uncharacterized protein</fullName>
    </submittedName>
</protein>